<evidence type="ECO:0000256" key="1">
    <source>
        <dbReference type="SAM" id="Phobius"/>
    </source>
</evidence>
<sequence length="330" mass="36076">MDLPLAFSFLPLSVPALFLTFLATDLLPIYHSVFVPKINQVLVVVWKRFETAMFWWRRRGRNLCQDVFSRRAGGECAMFRDGAGDGNFEIWRERGGILGHGSVGGGRRNGRSERGKGVLDCGCDVSGAFKAFFPACDWGGFEAYTGEVSGALLLFVMPVGVPIKMSWNDGRCGVQAGCFGCILRPDPWVVEMWTGNGEVGRRAGKQVWLWREMRLLCHSVGQEVTWFGEPDGLVWYVFDERGVVLGRSGIRAAVVVVGDVVEEGAGVLEGRLILRDVGGVVVIVVVRCVECVAMIVVLVVVEEMVGLYCIPSVVVIWGPTALARAGGVCR</sequence>
<dbReference type="OrthoDB" id="10446670at2759"/>
<name>A0A8K0PJJ8_9PEZI</name>
<reference evidence="2" key="1">
    <citation type="submission" date="2021-07" db="EMBL/GenBank/DDBJ databases">
        <title>Elsinoe batatas strain:CRI-CJ2 Genome sequencing and assembly.</title>
        <authorList>
            <person name="Huang L."/>
        </authorList>
    </citation>
    <scope>NUCLEOTIDE SEQUENCE</scope>
    <source>
        <strain evidence="2">CRI-CJ2</strain>
    </source>
</reference>
<dbReference type="Proteomes" id="UP000809789">
    <property type="component" value="Unassembled WGS sequence"/>
</dbReference>
<organism evidence="2 3">
    <name type="scientific">Elsinoe batatas</name>
    <dbReference type="NCBI Taxonomy" id="2601811"/>
    <lineage>
        <taxon>Eukaryota</taxon>
        <taxon>Fungi</taxon>
        <taxon>Dikarya</taxon>
        <taxon>Ascomycota</taxon>
        <taxon>Pezizomycotina</taxon>
        <taxon>Dothideomycetes</taxon>
        <taxon>Dothideomycetidae</taxon>
        <taxon>Myriangiales</taxon>
        <taxon>Elsinoaceae</taxon>
        <taxon>Elsinoe</taxon>
    </lineage>
</organism>
<gene>
    <name evidence="2" type="ORF">KVT40_002221</name>
</gene>
<feature type="transmembrane region" description="Helical" evidence="1">
    <location>
        <begin position="277"/>
        <end position="299"/>
    </location>
</feature>
<accession>A0A8K0PJJ8</accession>
<protein>
    <submittedName>
        <fullName evidence="2">Uncharacterized protein</fullName>
    </submittedName>
</protein>
<proteinExistence type="predicted"/>
<keyword evidence="1" id="KW-1133">Transmembrane helix</keyword>
<evidence type="ECO:0000313" key="2">
    <source>
        <dbReference type="EMBL" id="KAG8630602.1"/>
    </source>
</evidence>
<dbReference type="EMBL" id="JAESVG020000002">
    <property type="protein sequence ID" value="KAG8630602.1"/>
    <property type="molecule type" value="Genomic_DNA"/>
</dbReference>
<keyword evidence="3" id="KW-1185">Reference proteome</keyword>
<comment type="caution">
    <text evidence="2">The sequence shown here is derived from an EMBL/GenBank/DDBJ whole genome shotgun (WGS) entry which is preliminary data.</text>
</comment>
<evidence type="ECO:0000313" key="3">
    <source>
        <dbReference type="Proteomes" id="UP000809789"/>
    </source>
</evidence>
<keyword evidence="1" id="KW-0812">Transmembrane</keyword>
<feature type="transmembrane region" description="Helical" evidence="1">
    <location>
        <begin position="305"/>
        <end position="323"/>
    </location>
</feature>
<keyword evidence="1" id="KW-0472">Membrane</keyword>
<dbReference type="AlphaFoldDB" id="A0A8K0PJJ8"/>